<accession>X1T8Z2</accession>
<dbReference type="GO" id="GO:0015188">
    <property type="term" value="F:L-isoleucine transmembrane transporter activity"/>
    <property type="evidence" value="ECO:0007669"/>
    <property type="project" value="TreeGrafter"/>
</dbReference>
<dbReference type="Pfam" id="PF00005">
    <property type="entry name" value="ABC_tran"/>
    <property type="match status" value="1"/>
</dbReference>
<dbReference type="GO" id="GO:0042941">
    <property type="term" value="P:D-alanine transmembrane transport"/>
    <property type="evidence" value="ECO:0007669"/>
    <property type="project" value="TreeGrafter"/>
</dbReference>
<dbReference type="SMART" id="SM00382">
    <property type="entry name" value="AAA"/>
    <property type="match status" value="1"/>
</dbReference>
<dbReference type="PANTHER" id="PTHR45772">
    <property type="entry name" value="CONSERVED COMPONENT OF ABC TRANSPORTER FOR NATURAL AMINO ACIDS-RELATED"/>
    <property type="match status" value="1"/>
</dbReference>
<keyword evidence="1" id="KW-0813">Transport</keyword>
<gene>
    <name evidence="5" type="ORF">S12H4_28100</name>
</gene>
<proteinExistence type="predicted"/>
<evidence type="ECO:0000256" key="2">
    <source>
        <dbReference type="ARBA" id="ARBA00022741"/>
    </source>
</evidence>
<dbReference type="EMBL" id="BARW01016093">
    <property type="protein sequence ID" value="GAJ01759.1"/>
    <property type="molecule type" value="Genomic_DNA"/>
</dbReference>
<dbReference type="GO" id="GO:0015192">
    <property type="term" value="F:L-phenylalanine transmembrane transporter activity"/>
    <property type="evidence" value="ECO:0007669"/>
    <property type="project" value="TreeGrafter"/>
</dbReference>
<reference evidence="5" key="1">
    <citation type="journal article" date="2014" name="Front. Microbiol.">
        <title>High frequency of phylogenetically diverse reductive dehalogenase-homologous genes in deep subseafloor sedimentary metagenomes.</title>
        <authorList>
            <person name="Kawai M."/>
            <person name="Futagami T."/>
            <person name="Toyoda A."/>
            <person name="Takaki Y."/>
            <person name="Nishi S."/>
            <person name="Hori S."/>
            <person name="Arai W."/>
            <person name="Tsubouchi T."/>
            <person name="Morono Y."/>
            <person name="Uchiyama I."/>
            <person name="Ito T."/>
            <person name="Fujiyama A."/>
            <person name="Inagaki F."/>
            <person name="Takami H."/>
        </authorList>
    </citation>
    <scope>NUCLEOTIDE SEQUENCE</scope>
    <source>
        <strain evidence="5">Expedition CK06-06</strain>
    </source>
</reference>
<dbReference type="SUPFAM" id="SSF52540">
    <property type="entry name" value="P-loop containing nucleoside triphosphate hydrolases"/>
    <property type="match status" value="1"/>
</dbReference>
<keyword evidence="2" id="KW-0547">Nucleotide-binding</keyword>
<dbReference type="InterPro" id="IPR032823">
    <property type="entry name" value="BCA_ABC_TP_C"/>
</dbReference>
<protein>
    <recommendedName>
        <fullName evidence="4">ABC transporter domain-containing protein</fullName>
    </recommendedName>
</protein>
<dbReference type="InterPro" id="IPR003593">
    <property type="entry name" value="AAA+_ATPase"/>
</dbReference>
<dbReference type="Pfam" id="PF12399">
    <property type="entry name" value="BCA_ABC_TP_C"/>
    <property type="match status" value="1"/>
</dbReference>
<dbReference type="GO" id="GO:1903805">
    <property type="term" value="P:L-valine import across plasma membrane"/>
    <property type="evidence" value="ECO:0007669"/>
    <property type="project" value="TreeGrafter"/>
</dbReference>
<dbReference type="Gene3D" id="3.40.50.300">
    <property type="entry name" value="P-loop containing nucleotide triphosphate hydrolases"/>
    <property type="match status" value="1"/>
</dbReference>
<keyword evidence="3" id="KW-0067">ATP-binding</keyword>
<dbReference type="GO" id="GO:0005886">
    <property type="term" value="C:plasma membrane"/>
    <property type="evidence" value="ECO:0007669"/>
    <property type="project" value="TreeGrafter"/>
</dbReference>
<evidence type="ECO:0000256" key="3">
    <source>
        <dbReference type="ARBA" id="ARBA00022840"/>
    </source>
</evidence>
<dbReference type="GO" id="GO:0015808">
    <property type="term" value="P:L-alanine transport"/>
    <property type="evidence" value="ECO:0007669"/>
    <property type="project" value="TreeGrafter"/>
</dbReference>
<dbReference type="PROSITE" id="PS50893">
    <property type="entry name" value="ABC_TRANSPORTER_2"/>
    <property type="match status" value="1"/>
</dbReference>
<dbReference type="GO" id="GO:0005524">
    <property type="term" value="F:ATP binding"/>
    <property type="evidence" value="ECO:0007669"/>
    <property type="project" value="UniProtKB-KW"/>
</dbReference>
<evidence type="ECO:0000256" key="1">
    <source>
        <dbReference type="ARBA" id="ARBA00022448"/>
    </source>
</evidence>
<dbReference type="AlphaFoldDB" id="X1T8Z2"/>
<feature type="domain" description="ABC transporter" evidence="4">
    <location>
        <begin position="4"/>
        <end position="255"/>
    </location>
</feature>
<evidence type="ECO:0000259" key="4">
    <source>
        <dbReference type="PROSITE" id="PS50893"/>
    </source>
</evidence>
<dbReference type="InterPro" id="IPR051120">
    <property type="entry name" value="ABC_AA/LPS_Transport"/>
</dbReference>
<evidence type="ECO:0000313" key="5">
    <source>
        <dbReference type="EMBL" id="GAJ01759.1"/>
    </source>
</evidence>
<dbReference type="GO" id="GO:0005304">
    <property type="term" value="F:L-valine transmembrane transporter activity"/>
    <property type="evidence" value="ECO:0007669"/>
    <property type="project" value="TreeGrafter"/>
</dbReference>
<dbReference type="PANTHER" id="PTHR45772:SF7">
    <property type="entry name" value="AMINO ACID ABC TRANSPORTER ATP-BINDING PROTEIN"/>
    <property type="match status" value="1"/>
</dbReference>
<sequence>MAILEMRGLTKTFGGLIALNKLDVNIDEGEIVGLVGPNGSGKTTWINLVTGFLKPTAGDILYKGQSIAGSEPYQIAERGIIRTFQLTSTFSNLTARENIIAGRYLKTRHSNAGSFFRSIFYTRDYREEESGLSQKANEVLAIVEMEGKGDVIATNLPTVDQRKLEIAIALAGEPGLLLLDEPASGMNPEEVGRVMQLIQSLQQSGITLVVVEHNMKLIMGICNHVVVINFGTKIAEGTAEEVTNNEAVISSFLGEAL</sequence>
<dbReference type="GO" id="GO:1903806">
    <property type="term" value="P:L-isoleucine import across plasma membrane"/>
    <property type="evidence" value="ECO:0007669"/>
    <property type="project" value="TreeGrafter"/>
</dbReference>
<dbReference type="GO" id="GO:0016887">
    <property type="term" value="F:ATP hydrolysis activity"/>
    <property type="evidence" value="ECO:0007669"/>
    <property type="project" value="InterPro"/>
</dbReference>
<organism evidence="5">
    <name type="scientific">marine sediment metagenome</name>
    <dbReference type="NCBI Taxonomy" id="412755"/>
    <lineage>
        <taxon>unclassified sequences</taxon>
        <taxon>metagenomes</taxon>
        <taxon>ecological metagenomes</taxon>
    </lineage>
</organism>
<dbReference type="InterPro" id="IPR003439">
    <property type="entry name" value="ABC_transporter-like_ATP-bd"/>
</dbReference>
<dbReference type="InterPro" id="IPR027417">
    <property type="entry name" value="P-loop_NTPase"/>
</dbReference>
<name>X1T8Z2_9ZZZZ</name>
<dbReference type="FunFam" id="3.40.50.300:FF:000421">
    <property type="entry name" value="Branched-chain amino acid ABC transporter ATP-binding protein"/>
    <property type="match status" value="1"/>
</dbReference>
<dbReference type="CDD" id="cd03219">
    <property type="entry name" value="ABC_Mj1267_LivG_branched"/>
    <property type="match status" value="1"/>
</dbReference>
<comment type="caution">
    <text evidence="5">The sequence shown here is derived from an EMBL/GenBank/DDBJ whole genome shotgun (WGS) entry which is preliminary data.</text>
</comment>